<evidence type="ECO:0000313" key="2">
    <source>
        <dbReference type="Proteomes" id="UP001597264"/>
    </source>
</evidence>
<reference evidence="2" key="1">
    <citation type="journal article" date="2019" name="Int. J. Syst. Evol. Microbiol.">
        <title>The Global Catalogue of Microorganisms (GCM) 10K type strain sequencing project: providing services to taxonomists for standard genome sequencing and annotation.</title>
        <authorList>
            <consortium name="The Broad Institute Genomics Platform"/>
            <consortium name="The Broad Institute Genome Sequencing Center for Infectious Disease"/>
            <person name="Wu L."/>
            <person name="Ma J."/>
        </authorList>
    </citation>
    <scope>NUCLEOTIDE SEQUENCE [LARGE SCALE GENOMIC DNA]</scope>
    <source>
        <strain evidence="2">CCUG 54356</strain>
    </source>
</reference>
<accession>A0ABW3U6T5</accession>
<dbReference type="RefSeq" id="WP_230435501.1">
    <property type="nucleotide sequence ID" value="NZ_CP087715.1"/>
</dbReference>
<name>A0ABW3U6T5_9GAMM</name>
<dbReference type="EMBL" id="JBHTLR010000003">
    <property type="protein sequence ID" value="MFD1215156.1"/>
    <property type="molecule type" value="Genomic_DNA"/>
</dbReference>
<gene>
    <name evidence="1" type="ORF">ACFQ2X_00965</name>
</gene>
<keyword evidence="2" id="KW-1185">Reference proteome</keyword>
<evidence type="ECO:0000313" key="1">
    <source>
        <dbReference type="EMBL" id="MFD1215156.1"/>
    </source>
</evidence>
<organism evidence="1 2">
    <name type="scientific">Microbulbifer celer</name>
    <dbReference type="NCBI Taxonomy" id="435905"/>
    <lineage>
        <taxon>Bacteria</taxon>
        <taxon>Pseudomonadati</taxon>
        <taxon>Pseudomonadota</taxon>
        <taxon>Gammaproteobacteria</taxon>
        <taxon>Cellvibrionales</taxon>
        <taxon>Microbulbiferaceae</taxon>
        <taxon>Microbulbifer</taxon>
    </lineage>
</organism>
<proteinExistence type="predicted"/>
<dbReference type="Proteomes" id="UP001597264">
    <property type="component" value="Unassembled WGS sequence"/>
</dbReference>
<comment type="caution">
    <text evidence="1">The sequence shown here is derived from an EMBL/GenBank/DDBJ whole genome shotgun (WGS) entry which is preliminary data.</text>
</comment>
<evidence type="ECO:0008006" key="3">
    <source>
        <dbReference type="Google" id="ProtNLM"/>
    </source>
</evidence>
<protein>
    <recommendedName>
        <fullName evidence="3">Lipoprotein</fullName>
    </recommendedName>
</protein>
<sequence length="414" mass="46156">MFTSIYGRGKKSADVTQSLTRNLRSGCAALLLGALTLAGCTTTDVRTTAYTPLTVEDAAIPEGRLLDVGVVQFDTGLDQLEDDEEALVFPELRRAESRYIAVTLADSLQSSQGWGAVRVIPSQRTNIDVTVAGTIMKSDGETLTVSVTVTDSRGQVWFTKEYTEQASHYAYDRKHPTEGDAFQGIYNRISNDMLIYRQGLSDQYVSELRTISEIKFAKSFAPDAFERYLTQNEEGIYQLRALPAENDPMLQRVRRIRERDYLFVDTLQGHYDTFVKTMETPYQEWRAMSYEEVKQMRELKRKARNNTIMGVAAIVGGIAAAGAGGGAARQAGNVAVAGGGYLVKSGFDRRAEAKMHIEALQELGDSMQAEVEPRIVELEDRTVTLSGSVENQYRQWRELLKEIYEAETGGMRDI</sequence>